<accession>A0A9N8WG13</accession>
<gene>
    <name evidence="2" type="ORF">RFULGI_LOCUS1566</name>
</gene>
<dbReference type="PROSITE" id="PS50011">
    <property type="entry name" value="PROTEIN_KINASE_DOM"/>
    <property type="match status" value="1"/>
</dbReference>
<dbReference type="OrthoDB" id="2314769at2759"/>
<evidence type="ECO:0000313" key="3">
    <source>
        <dbReference type="Proteomes" id="UP000789396"/>
    </source>
</evidence>
<reference evidence="2" key="1">
    <citation type="submission" date="2021-06" db="EMBL/GenBank/DDBJ databases">
        <authorList>
            <person name="Kallberg Y."/>
            <person name="Tangrot J."/>
            <person name="Rosling A."/>
        </authorList>
    </citation>
    <scope>NUCLEOTIDE SEQUENCE</scope>
    <source>
        <strain evidence="2">IN212</strain>
    </source>
</reference>
<dbReference type="EMBL" id="CAJVPZ010000986">
    <property type="protein sequence ID" value="CAG8481574.1"/>
    <property type="molecule type" value="Genomic_DNA"/>
</dbReference>
<dbReference type="Pfam" id="PF07714">
    <property type="entry name" value="PK_Tyr_Ser-Thr"/>
    <property type="match status" value="1"/>
</dbReference>
<dbReference type="SMART" id="SM00220">
    <property type="entry name" value="S_TKc"/>
    <property type="match status" value="1"/>
</dbReference>
<feature type="domain" description="Protein kinase" evidence="1">
    <location>
        <begin position="117"/>
        <end position="296"/>
    </location>
</feature>
<keyword evidence="3" id="KW-1185">Reference proteome</keyword>
<proteinExistence type="predicted"/>
<dbReference type="Gene3D" id="1.10.510.10">
    <property type="entry name" value="Transferase(Phosphotransferase) domain 1"/>
    <property type="match status" value="1"/>
</dbReference>
<evidence type="ECO:0000259" key="1">
    <source>
        <dbReference type="PROSITE" id="PS50011"/>
    </source>
</evidence>
<dbReference type="InterPro" id="IPR000719">
    <property type="entry name" value="Prot_kinase_dom"/>
</dbReference>
<comment type="caution">
    <text evidence="2">The sequence shown here is derived from an EMBL/GenBank/DDBJ whole genome shotgun (WGS) entry which is preliminary data.</text>
</comment>
<organism evidence="2 3">
    <name type="scientific">Racocetra fulgida</name>
    <dbReference type="NCBI Taxonomy" id="60492"/>
    <lineage>
        <taxon>Eukaryota</taxon>
        <taxon>Fungi</taxon>
        <taxon>Fungi incertae sedis</taxon>
        <taxon>Mucoromycota</taxon>
        <taxon>Glomeromycotina</taxon>
        <taxon>Glomeromycetes</taxon>
        <taxon>Diversisporales</taxon>
        <taxon>Gigasporaceae</taxon>
        <taxon>Racocetra</taxon>
    </lineage>
</organism>
<dbReference type="GO" id="GO:0004674">
    <property type="term" value="F:protein serine/threonine kinase activity"/>
    <property type="evidence" value="ECO:0007669"/>
    <property type="project" value="TreeGrafter"/>
</dbReference>
<dbReference type="InterPro" id="IPR011009">
    <property type="entry name" value="Kinase-like_dom_sf"/>
</dbReference>
<dbReference type="InterPro" id="IPR051681">
    <property type="entry name" value="Ser/Thr_Kinases-Pseudokinases"/>
</dbReference>
<dbReference type="GO" id="GO:0005524">
    <property type="term" value="F:ATP binding"/>
    <property type="evidence" value="ECO:0007669"/>
    <property type="project" value="InterPro"/>
</dbReference>
<dbReference type="InterPro" id="IPR001245">
    <property type="entry name" value="Ser-Thr/Tyr_kinase_cat_dom"/>
</dbReference>
<protein>
    <submittedName>
        <fullName evidence="2">7177_t:CDS:1</fullName>
    </submittedName>
</protein>
<evidence type="ECO:0000313" key="2">
    <source>
        <dbReference type="EMBL" id="CAG8481574.1"/>
    </source>
</evidence>
<dbReference type="PROSITE" id="PS00108">
    <property type="entry name" value="PROTEIN_KINASE_ST"/>
    <property type="match status" value="1"/>
</dbReference>
<dbReference type="InterPro" id="IPR008271">
    <property type="entry name" value="Ser/Thr_kinase_AS"/>
</dbReference>
<dbReference type="AlphaFoldDB" id="A0A9N8WG13"/>
<dbReference type="PANTHER" id="PTHR44329">
    <property type="entry name" value="SERINE/THREONINE-PROTEIN KINASE TNNI3K-RELATED"/>
    <property type="match status" value="1"/>
</dbReference>
<dbReference type="Proteomes" id="UP000789396">
    <property type="component" value="Unassembled WGS sequence"/>
</dbReference>
<name>A0A9N8WG13_9GLOM</name>
<dbReference type="SUPFAM" id="SSF56112">
    <property type="entry name" value="Protein kinase-like (PK-like)"/>
    <property type="match status" value="1"/>
</dbReference>
<feature type="non-terminal residue" evidence="2">
    <location>
        <position position="1"/>
    </location>
</feature>
<sequence>DKNFVGEISQIIGLQKYLQFGTVEETFQKLRSTFDRHMKDLNFSTSIENKHQMEKDNEALRKDAEFLKKYLDNIGGDITDLDHKINNHISEIVTLKNTFEKRHYTSQIINTVCDEFLKMEDYSSPETFRGKIVKRTRKIDGVELSFKELHISHDTHNFEVSILKRINNCHGIIKIFGLAKESNVLYLVTEWAEFGNLKEYYSNHDVDFDLKLKFALDVVHGLNFLTSIKILHRDVKSDNVLITIDRHAKIAYFGLSEEFVTATRNVGLDIQSIRYTAPEKLLNPEYKYDIKCEVYR</sequence>